<dbReference type="Gene3D" id="3.40.390.10">
    <property type="entry name" value="Collagenase (Catalytic Domain)"/>
    <property type="match status" value="1"/>
</dbReference>
<evidence type="ECO:0000256" key="2">
    <source>
        <dbReference type="ARBA" id="ARBA00022723"/>
    </source>
</evidence>
<dbReference type="AlphaFoldDB" id="A0A0F9E2E8"/>
<feature type="non-terminal residue" evidence="6">
    <location>
        <position position="1"/>
    </location>
</feature>
<gene>
    <name evidence="6" type="ORF">LCGC14_2477370</name>
</gene>
<protein>
    <recommendedName>
        <fullName evidence="5">Peptidase M10 metallopeptidase domain-containing protein</fullName>
    </recommendedName>
</protein>
<dbReference type="GO" id="GO:0008270">
    <property type="term" value="F:zinc ion binding"/>
    <property type="evidence" value="ECO:0007669"/>
    <property type="project" value="InterPro"/>
</dbReference>
<dbReference type="Gene3D" id="2.60.120.560">
    <property type="entry name" value="Exo-inulinase, domain 1"/>
    <property type="match status" value="2"/>
</dbReference>
<name>A0A0F9E2E8_9ZZZZ</name>
<dbReference type="SUPFAM" id="SSF55486">
    <property type="entry name" value="Metalloproteases ('zincins'), catalytic domain"/>
    <property type="match status" value="1"/>
</dbReference>
<dbReference type="EMBL" id="LAZR01038940">
    <property type="protein sequence ID" value="KKL18253.1"/>
    <property type="molecule type" value="Genomic_DNA"/>
</dbReference>
<feature type="domain" description="Peptidase M10 metallopeptidase" evidence="5">
    <location>
        <begin position="384"/>
        <end position="417"/>
    </location>
</feature>
<accession>A0A0F9E2E8</accession>
<dbReference type="InterPro" id="IPR001818">
    <property type="entry name" value="Pept_M10_metallopeptidase"/>
</dbReference>
<keyword evidence="2" id="KW-0479">Metal-binding</keyword>
<evidence type="ECO:0000256" key="1">
    <source>
        <dbReference type="ARBA" id="ARBA00022670"/>
    </source>
</evidence>
<comment type="caution">
    <text evidence="6">The sequence shown here is derived from an EMBL/GenBank/DDBJ whole genome shotgun (WGS) entry which is preliminary data.</text>
</comment>
<dbReference type="Pfam" id="PF00413">
    <property type="entry name" value="Peptidase_M10"/>
    <property type="match status" value="1"/>
</dbReference>
<reference evidence="6" key="1">
    <citation type="journal article" date="2015" name="Nature">
        <title>Complex archaea that bridge the gap between prokaryotes and eukaryotes.</title>
        <authorList>
            <person name="Spang A."/>
            <person name="Saw J.H."/>
            <person name="Jorgensen S.L."/>
            <person name="Zaremba-Niedzwiedzka K."/>
            <person name="Martijn J."/>
            <person name="Lind A.E."/>
            <person name="van Eijk R."/>
            <person name="Schleper C."/>
            <person name="Guy L."/>
            <person name="Ettema T.J."/>
        </authorList>
    </citation>
    <scope>NUCLEOTIDE SEQUENCE</scope>
</reference>
<keyword evidence="4" id="KW-0862">Zinc</keyword>
<organism evidence="6">
    <name type="scientific">marine sediment metagenome</name>
    <dbReference type="NCBI Taxonomy" id="412755"/>
    <lineage>
        <taxon>unclassified sequences</taxon>
        <taxon>metagenomes</taxon>
        <taxon>ecological metagenomes</taxon>
    </lineage>
</organism>
<evidence type="ECO:0000256" key="3">
    <source>
        <dbReference type="ARBA" id="ARBA00022801"/>
    </source>
</evidence>
<evidence type="ECO:0000259" key="5">
    <source>
        <dbReference type="Pfam" id="PF00413"/>
    </source>
</evidence>
<proteinExistence type="predicted"/>
<evidence type="ECO:0000256" key="4">
    <source>
        <dbReference type="ARBA" id="ARBA00022833"/>
    </source>
</evidence>
<sequence>GINISQDKLEMGYRDEAGWHELEEHNARLKPDRDYEVLLALNGTVATLVVNGKDVFTHVFAPRIIYGYQYNLNAGLVGIGANNSKARIDNVAVQVLPPEFTYESAEDFSDGVADGFTVLDGDWQVQGGDYDASAVVGDMAISRTSLEIRMSSLLEIGAMIQTDAIGGVVFDAYGPEDFKFVALSEDTQEVLIGHYTARRGWKVDASASWQISSNEAHELGLSIKGTTVSVLVDGQAVLGHSFNGVAVDGDFGLLSRDGATTFDDFTVRTNDPAFAGDNLLATAATQRGMAEELTEGQLASIASEAIDRWSAVSTIDASALAALRFEIVDLPGIILGRATENAVLIDPTAAGYGWFVDVTPKDDSEFRQMGGSLQPVAATERQALYSVDLLTVVLHEAGHVLGLDHMIEAYDVMASSLPIGVRRLPSDVSDLTVEIGLSELSRPLDVVSSLAGPSLVTSGSWDSHAAWASAQMTQVLPMYDGTPAAFGPLAGIVEADEGRFQYALAEG</sequence>
<dbReference type="GO" id="GO:0031012">
    <property type="term" value="C:extracellular matrix"/>
    <property type="evidence" value="ECO:0007669"/>
    <property type="project" value="InterPro"/>
</dbReference>
<dbReference type="GO" id="GO:0006508">
    <property type="term" value="P:proteolysis"/>
    <property type="evidence" value="ECO:0007669"/>
    <property type="project" value="UniProtKB-KW"/>
</dbReference>
<dbReference type="GO" id="GO:0004222">
    <property type="term" value="F:metalloendopeptidase activity"/>
    <property type="evidence" value="ECO:0007669"/>
    <property type="project" value="InterPro"/>
</dbReference>
<keyword evidence="1" id="KW-0645">Protease</keyword>
<feature type="non-terminal residue" evidence="6">
    <location>
        <position position="507"/>
    </location>
</feature>
<evidence type="ECO:0000313" key="6">
    <source>
        <dbReference type="EMBL" id="KKL18253.1"/>
    </source>
</evidence>
<dbReference type="InterPro" id="IPR024079">
    <property type="entry name" value="MetalloPept_cat_dom_sf"/>
</dbReference>
<keyword evidence="3" id="KW-0378">Hydrolase</keyword>